<evidence type="ECO:0000259" key="16">
    <source>
        <dbReference type="PROSITE" id="PS50089"/>
    </source>
</evidence>
<keyword evidence="11" id="KW-0067">ATP-binding</keyword>
<evidence type="ECO:0000313" key="19">
    <source>
        <dbReference type="Proteomes" id="UP001050691"/>
    </source>
</evidence>
<dbReference type="SUPFAM" id="SSF57716">
    <property type="entry name" value="Glucocorticoid receptor-like (DNA-binding domain)"/>
    <property type="match status" value="1"/>
</dbReference>
<dbReference type="Gene3D" id="3.30.40.10">
    <property type="entry name" value="Zinc/RING finger domain, C3HC4 (zinc finger)"/>
    <property type="match status" value="1"/>
</dbReference>
<evidence type="ECO:0000256" key="5">
    <source>
        <dbReference type="ARBA" id="ARBA00022737"/>
    </source>
</evidence>
<dbReference type="Pfam" id="PF08797">
    <property type="entry name" value="HIRAN"/>
    <property type="match status" value="1"/>
</dbReference>
<evidence type="ECO:0000256" key="9">
    <source>
        <dbReference type="ARBA" id="ARBA00022806"/>
    </source>
</evidence>
<dbReference type="InterPro" id="IPR000330">
    <property type="entry name" value="SNF2_N"/>
</dbReference>
<feature type="domain" description="PARP-type" evidence="15">
    <location>
        <begin position="6"/>
        <end position="91"/>
    </location>
</feature>
<name>A0AAV5A2X8_9AGAM</name>
<dbReference type="InterPro" id="IPR013083">
    <property type="entry name" value="Znf_RING/FYVE/PHD"/>
</dbReference>
<comment type="similarity">
    <text evidence="2">Belongs to the SNF2/RAD54 helicase family.</text>
</comment>
<keyword evidence="4" id="KW-0479">Metal-binding</keyword>
<feature type="region of interest" description="Disordered" evidence="14">
    <location>
        <begin position="901"/>
        <end position="978"/>
    </location>
</feature>
<gene>
    <name evidence="18" type="ORF">Clacol_000425</name>
</gene>
<dbReference type="InterPro" id="IPR017907">
    <property type="entry name" value="Znf_RING_CS"/>
</dbReference>
<keyword evidence="3" id="KW-0853">WD repeat</keyword>
<dbReference type="GO" id="GO:0016818">
    <property type="term" value="F:hydrolase activity, acting on acid anhydrides, in phosphorus-containing anhydrides"/>
    <property type="evidence" value="ECO:0007669"/>
    <property type="project" value="InterPro"/>
</dbReference>
<dbReference type="Pfam" id="PF13923">
    <property type="entry name" value="zf-C3HC4_2"/>
    <property type="match status" value="1"/>
</dbReference>
<keyword evidence="5" id="KW-0677">Repeat</keyword>
<organism evidence="18 19">
    <name type="scientific">Clathrus columnatus</name>
    <dbReference type="NCBI Taxonomy" id="1419009"/>
    <lineage>
        <taxon>Eukaryota</taxon>
        <taxon>Fungi</taxon>
        <taxon>Dikarya</taxon>
        <taxon>Basidiomycota</taxon>
        <taxon>Agaricomycotina</taxon>
        <taxon>Agaricomycetes</taxon>
        <taxon>Phallomycetidae</taxon>
        <taxon>Phallales</taxon>
        <taxon>Clathraceae</taxon>
        <taxon>Clathrus</taxon>
    </lineage>
</organism>
<dbReference type="InterPro" id="IPR001841">
    <property type="entry name" value="Znf_RING"/>
</dbReference>
<feature type="compositionally biased region" description="Basic residues" evidence="14">
    <location>
        <begin position="963"/>
        <end position="973"/>
    </location>
</feature>
<dbReference type="PANTHER" id="PTHR45626">
    <property type="entry name" value="TRANSCRIPTION TERMINATION FACTOR 2-RELATED"/>
    <property type="match status" value="1"/>
</dbReference>
<evidence type="ECO:0000256" key="8">
    <source>
        <dbReference type="ARBA" id="ARBA00022801"/>
    </source>
</evidence>
<feature type="compositionally biased region" description="Low complexity" evidence="14">
    <location>
        <begin position="101"/>
        <end position="120"/>
    </location>
</feature>
<dbReference type="PROSITE" id="PS00678">
    <property type="entry name" value="WD_REPEATS_1"/>
    <property type="match status" value="1"/>
</dbReference>
<feature type="domain" description="Helicase ATP-binding" evidence="17">
    <location>
        <begin position="455"/>
        <end position="636"/>
    </location>
</feature>
<dbReference type="EMBL" id="BPWL01000001">
    <property type="protein sequence ID" value="GJJ06235.1"/>
    <property type="molecule type" value="Genomic_DNA"/>
</dbReference>
<evidence type="ECO:0000256" key="12">
    <source>
        <dbReference type="ARBA" id="ARBA00023242"/>
    </source>
</evidence>
<dbReference type="GO" id="GO:0003677">
    <property type="term" value="F:DNA binding"/>
    <property type="evidence" value="ECO:0007669"/>
    <property type="project" value="InterPro"/>
</dbReference>
<dbReference type="PROSITE" id="PS50089">
    <property type="entry name" value="ZF_RING_2"/>
    <property type="match status" value="1"/>
</dbReference>
<proteinExistence type="inferred from homology"/>
<dbReference type="Pfam" id="PF00645">
    <property type="entry name" value="zf-PARP"/>
    <property type="match status" value="1"/>
</dbReference>
<dbReference type="GO" id="GO:0005634">
    <property type="term" value="C:nucleus"/>
    <property type="evidence" value="ECO:0007669"/>
    <property type="project" value="UniProtKB-SubCell"/>
</dbReference>
<dbReference type="InterPro" id="IPR050628">
    <property type="entry name" value="SNF2_RAD54_helicase_TF"/>
</dbReference>
<dbReference type="Gene3D" id="3.30.70.2330">
    <property type="match status" value="1"/>
</dbReference>
<evidence type="ECO:0000259" key="17">
    <source>
        <dbReference type="PROSITE" id="PS51192"/>
    </source>
</evidence>
<dbReference type="InterPro" id="IPR001510">
    <property type="entry name" value="Znf_PARP"/>
</dbReference>
<sequence length="1419" mass="157738">MKAQDHVFQYAKTGRAKCRGGCGDNIAQGTLRYGMKYVDQEYGETTMWSHWECASKALRNLAGVNLNYVPGFRALRLQDQERVQRDVRARKILPAVSTLGPSSSETSIQPPSSQPSSTPSHMGQTAGQKRKRPQETGIKNNPSMDDDEYFDSSQDEAKDELYISLTAKIVGIQYYQGNVYIRRLFIRGHLIEILGLVGPGEEVTLVREPFNRFDRNAIQVLNISGLQVGHIPRNIAEKLAPLIDSNQIAVEGVMQEGNIVGRKQYALGMTLKIYGSSQKRPQLEPSLIWATPRQQGFTDAMRLNLQTLPSATQPIAGPSSSGSSGANQRAAQQRTATDLQKAADLRLLLSSLEKVDDEGRRASLLDIVCPTEDILNMPTHPNPPSVAGGQLKVDLLRHQVHFPALSQALKWCIDRENPILPRKASDKPVQFWQYQTGGTKQQAFYLNLITHSPQTHPPILGRGGLMADAMGLGKTLTMLALVAATKSDVSEQFSGATLIVVPVSVISNWKTQIHDHFTEGALTYHLYYEAGRSTSPEKLTTYDIVITSYQTVTTDFNSSGGLDSTSAKKRKLEEGLFGVKWKRIILDEGHTIRNPKTKMSLAVKALEAERRWVVSGTPIINSPKDLGSLLQFLRICHPLDNEEYFKRLILRPIAQTSPEGAELLKAVMSHICIRRTKEMQNEKGEYLIPLPPVEMTLIPVALDEATRMPTNVLSLLTRLRQLTLHPGLIPRNYVEQLRAMSSDVNTPPLPAMPITSQDRIRLQAVLARAIEDSEECPICFEVSGDPRITPCAHIFCLACITEVISRDPRCPMDRRTINISNLIVPPPPSDLTQAPPPREEEVEEDTFTSSAKIDQLIHLLQLIPKNEKSLIAEALDQAGISYVKFDGQMSARRRQEVLEKFSKPLREQENLGSTSQAHTNQRRSLRSSSKQNIGGPTAEDDADEGDDFVPSDDDDLEVDSPKKSKGKSKKKNNKNNFDDDLDFLDNPVVMLISLKAGALGLNLTVANNLVAEDTVETKVLEIQDRKKKLIREAFSGLRSTETQRQKKEARLQGRSLVEELSWSDVDDGDFPLHIALAGGLIIAASPFLSTVPRLILQAGEETTNVIPMKHDVSRMITTLALDQSQPAGSSYRLVVFYSTGPFSVFLVNPSNLRESREIITYTSSDNRRLRSGTIIQAAYHHPLLVTLSSRFDLTIYELQSTEMNGRLQVRLRQTLTSFTSHLPTSLILSNPSIDLYRLILAYTAPIYPAHWTAGITEVMISSFAVQTTHSTTAFDMGSAWVPLTPELLASLNEQNDRKLSNVSSVSTDGRYVALASGSINSIQLFRLSNKSRESGIKLTFLRTLHGHLSPIQALAVSDGRCVSLSRDGSLWAWDVDRDSNVEIRTQIYSDLPVSSQVIFDERRILVALNDRIIIHRFDV</sequence>
<protein>
    <submittedName>
        <fullName evidence="18">Uncharacterized protein</fullName>
    </submittedName>
</protein>
<feature type="region of interest" description="Disordered" evidence="14">
    <location>
        <begin position="311"/>
        <end position="337"/>
    </location>
</feature>
<dbReference type="InterPro" id="IPR036322">
    <property type="entry name" value="WD40_repeat_dom_sf"/>
</dbReference>
<feature type="domain" description="RING-type" evidence="16">
    <location>
        <begin position="776"/>
        <end position="814"/>
    </location>
</feature>
<evidence type="ECO:0000256" key="7">
    <source>
        <dbReference type="ARBA" id="ARBA00022771"/>
    </source>
</evidence>
<dbReference type="Gene3D" id="2.130.10.10">
    <property type="entry name" value="YVTN repeat-like/Quinoprotein amine dehydrogenase"/>
    <property type="match status" value="1"/>
</dbReference>
<evidence type="ECO:0000256" key="1">
    <source>
        <dbReference type="ARBA" id="ARBA00004123"/>
    </source>
</evidence>
<dbReference type="SMART" id="SM00910">
    <property type="entry name" value="HIRAN"/>
    <property type="match status" value="1"/>
</dbReference>
<accession>A0AAV5A2X8</accession>
<feature type="region of interest" description="Disordered" evidence="14">
    <location>
        <begin position="94"/>
        <end position="152"/>
    </location>
</feature>
<comment type="caution">
    <text evidence="18">The sequence shown here is derived from an EMBL/GenBank/DDBJ whole genome shotgun (WGS) entry which is preliminary data.</text>
</comment>
<dbReference type="InterPro" id="IPR015943">
    <property type="entry name" value="WD40/YVTN_repeat-like_dom_sf"/>
</dbReference>
<keyword evidence="6" id="KW-0547">Nucleotide-binding</keyword>
<evidence type="ECO:0000256" key="14">
    <source>
        <dbReference type="SAM" id="MobiDB-lite"/>
    </source>
</evidence>
<keyword evidence="7 13" id="KW-0863">Zinc-finger</keyword>
<keyword evidence="10" id="KW-0862">Zinc</keyword>
<dbReference type="SMART" id="SM00184">
    <property type="entry name" value="RING"/>
    <property type="match status" value="1"/>
</dbReference>
<evidence type="ECO:0000256" key="2">
    <source>
        <dbReference type="ARBA" id="ARBA00007025"/>
    </source>
</evidence>
<dbReference type="InterPro" id="IPR019775">
    <property type="entry name" value="WD40_repeat_CS"/>
</dbReference>
<dbReference type="PANTHER" id="PTHR45626:SF17">
    <property type="entry name" value="HELICASE-LIKE TRANSCRIPTION FACTOR"/>
    <property type="match status" value="1"/>
</dbReference>
<dbReference type="Pfam" id="PF25499">
    <property type="entry name" value="Beta-prop_pof12"/>
    <property type="match status" value="1"/>
</dbReference>
<feature type="compositionally biased region" description="Low complexity" evidence="14">
    <location>
        <begin position="319"/>
        <end position="337"/>
    </location>
</feature>
<dbReference type="GO" id="GO:0004386">
    <property type="term" value="F:helicase activity"/>
    <property type="evidence" value="ECO:0007669"/>
    <property type="project" value="UniProtKB-KW"/>
</dbReference>
<dbReference type="PROSITE" id="PS00518">
    <property type="entry name" value="ZF_RING_1"/>
    <property type="match status" value="1"/>
</dbReference>
<dbReference type="SMART" id="SM01336">
    <property type="entry name" value="zf-PARP"/>
    <property type="match status" value="1"/>
</dbReference>
<dbReference type="InterPro" id="IPR038718">
    <property type="entry name" value="SNF2-like_sf"/>
</dbReference>
<evidence type="ECO:0000256" key="11">
    <source>
        <dbReference type="ARBA" id="ARBA00022840"/>
    </source>
</evidence>
<evidence type="ECO:0000259" key="15">
    <source>
        <dbReference type="PROSITE" id="PS50064"/>
    </source>
</evidence>
<keyword evidence="9" id="KW-0347">Helicase</keyword>
<evidence type="ECO:0000256" key="10">
    <source>
        <dbReference type="ARBA" id="ARBA00022833"/>
    </source>
</evidence>
<dbReference type="InterPro" id="IPR027417">
    <property type="entry name" value="P-loop_NTPase"/>
</dbReference>
<dbReference type="SMART" id="SM00487">
    <property type="entry name" value="DEXDc"/>
    <property type="match status" value="1"/>
</dbReference>
<feature type="compositionally biased region" description="Polar residues" evidence="14">
    <location>
        <begin position="910"/>
        <end position="919"/>
    </location>
</feature>
<dbReference type="PROSITE" id="PS51192">
    <property type="entry name" value="HELICASE_ATP_BIND_1"/>
    <property type="match status" value="1"/>
</dbReference>
<dbReference type="InterPro" id="IPR014905">
    <property type="entry name" value="HIRAN"/>
</dbReference>
<dbReference type="SUPFAM" id="SSF57850">
    <property type="entry name" value="RING/U-box"/>
    <property type="match status" value="1"/>
</dbReference>
<dbReference type="Gene3D" id="3.40.50.300">
    <property type="entry name" value="P-loop containing nucleotide triphosphate hydrolases"/>
    <property type="match status" value="1"/>
</dbReference>
<dbReference type="InterPro" id="IPR001680">
    <property type="entry name" value="WD40_rpt"/>
</dbReference>
<evidence type="ECO:0000256" key="6">
    <source>
        <dbReference type="ARBA" id="ARBA00022741"/>
    </source>
</evidence>
<dbReference type="InterPro" id="IPR014001">
    <property type="entry name" value="Helicase_ATP-bd"/>
</dbReference>
<dbReference type="Pfam" id="PF00176">
    <property type="entry name" value="SNF2-rel_dom"/>
    <property type="match status" value="1"/>
</dbReference>
<dbReference type="InterPro" id="IPR036957">
    <property type="entry name" value="Znf_PARP_sf"/>
</dbReference>
<dbReference type="Gene3D" id="3.40.50.10810">
    <property type="entry name" value="Tandem AAA-ATPase domain"/>
    <property type="match status" value="1"/>
</dbReference>
<dbReference type="SMART" id="SM00320">
    <property type="entry name" value="WD40"/>
    <property type="match status" value="2"/>
</dbReference>
<comment type="subcellular location">
    <subcellularLocation>
        <location evidence="1">Nucleus</location>
    </subcellularLocation>
</comment>
<dbReference type="GO" id="GO:0008270">
    <property type="term" value="F:zinc ion binding"/>
    <property type="evidence" value="ECO:0007669"/>
    <property type="project" value="UniProtKB-KW"/>
</dbReference>
<reference evidence="18" key="1">
    <citation type="submission" date="2021-10" db="EMBL/GenBank/DDBJ databases">
        <title>De novo Genome Assembly of Clathrus columnatus (Basidiomycota, Fungi) Using Illumina and Nanopore Sequence Data.</title>
        <authorList>
            <person name="Ogiso-Tanaka E."/>
            <person name="Itagaki H."/>
            <person name="Hosoya T."/>
            <person name="Hosaka K."/>
        </authorList>
    </citation>
    <scope>NUCLEOTIDE SEQUENCE</scope>
    <source>
        <strain evidence="18">MO-923</strain>
    </source>
</reference>
<dbReference type="Gene3D" id="3.30.1740.10">
    <property type="entry name" value="Zinc finger, PARP-type"/>
    <property type="match status" value="1"/>
</dbReference>
<dbReference type="GO" id="GO:0008094">
    <property type="term" value="F:ATP-dependent activity, acting on DNA"/>
    <property type="evidence" value="ECO:0007669"/>
    <property type="project" value="TreeGrafter"/>
</dbReference>
<feature type="region of interest" description="Disordered" evidence="14">
    <location>
        <begin position="821"/>
        <end position="847"/>
    </location>
</feature>
<feature type="compositionally biased region" description="Acidic residues" evidence="14">
    <location>
        <begin position="938"/>
        <end position="958"/>
    </location>
</feature>
<dbReference type="SUPFAM" id="SSF50978">
    <property type="entry name" value="WD40 repeat-like"/>
    <property type="match status" value="1"/>
</dbReference>
<dbReference type="Proteomes" id="UP001050691">
    <property type="component" value="Unassembled WGS sequence"/>
</dbReference>
<evidence type="ECO:0000256" key="4">
    <source>
        <dbReference type="ARBA" id="ARBA00022723"/>
    </source>
</evidence>
<keyword evidence="8" id="KW-0378">Hydrolase</keyword>
<evidence type="ECO:0000313" key="18">
    <source>
        <dbReference type="EMBL" id="GJJ06235.1"/>
    </source>
</evidence>
<dbReference type="GO" id="GO:0005524">
    <property type="term" value="F:ATP binding"/>
    <property type="evidence" value="ECO:0007669"/>
    <property type="project" value="UniProtKB-KW"/>
</dbReference>
<dbReference type="PROSITE" id="PS50064">
    <property type="entry name" value="ZF_PARP_2"/>
    <property type="match status" value="1"/>
</dbReference>
<evidence type="ECO:0000256" key="3">
    <source>
        <dbReference type="ARBA" id="ARBA00022574"/>
    </source>
</evidence>
<keyword evidence="12" id="KW-0539">Nucleus</keyword>
<evidence type="ECO:0000256" key="13">
    <source>
        <dbReference type="PROSITE-ProRule" id="PRU00175"/>
    </source>
</evidence>
<dbReference type="GO" id="GO:0006281">
    <property type="term" value="P:DNA repair"/>
    <property type="evidence" value="ECO:0007669"/>
    <property type="project" value="TreeGrafter"/>
</dbReference>
<keyword evidence="19" id="KW-1185">Reference proteome</keyword>
<dbReference type="SUPFAM" id="SSF52540">
    <property type="entry name" value="P-loop containing nucleoside triphosphate hydrolases"/>
    <property type="match status" value="2"/>
</dbReference>